<dbReference type="InterPro" id="IPR002347">
    <property type="entry name" value="SDR_fam"/>
</dbReference>
<name>A0A848KKE5_9NOCA</name>
<evidence type="ECO:0000256" key="1">
    <source>
        <dbReference type="ARBA" id="ARBA00006484"/>
    </source>
</evidence>
<comment type="caution">
    <text evidence="3">The sequence shown here is derived from an EMBL/GenBank/DDBJ whole genome shotgun (WGS) entry which is preliminary data.</text>
</comment>
<reference evidence="3 4" key="2">
    <citation type="submission" date="2020-06" db="EMBL/GenBank/DDBJ databases">
        <title>Antribacter stalactiti gen. nov., sp. nov., a new member of the family Nacardiaceae isolated from a cave.</title>
        <authorList>
            <person name="Kim I.S."/>
        </authorList>
    </citation>
    <scope>NUCLEOTIDE SEQUENCE [LARGE SCALE GENOMIC DNA]</scope>
    <source>
        <strain evidence="3 4">YC2-7</strain>
    </source>
</reference>
<dbReference type="Proteomes" id="UP000535543">
    <property type="component" value="Unassembled WGS sequence"/>
</dbReference>
<protein>
    <submittedName>
        <fullName evidence="3">Decaprenylphospho-beta-D-erythro-pentofuranosid-2-ulose 2-reductase</fullName>
        <ecNumber evidence="3">1.1.1.333</ecNumber>
    </submittedName>
</protein>
<dbReference type="EMBL" id="VCQU01000011">
    <property type="protein sequence ID" value="NMN98581.1"/>
    <property type="molecule type" value="Genomic_DNA"/>
</dbReference>
<dbReference type="PANTHER" id="PTHR43669">
    <property type="entry name" value="5-KETO-D-GLUCONATE 5-REDUCTASE"/>
    <property type="match status" value="1"/>
</dbReference>
<dbReference type="GO" id="GO:0016491">
    <property type="term" value="F:oxidoreductase activity"/>
    <property type="evidence" value="ECO:0007669"/>
    <property type="project" value="UniProtKB-KW"/>
</dbReference>
<dbReference type="NCBIfam" id="NF005912">
    <property type="entry name" value="PRK07904.1"/>
    <property type="match status" value="1"/>
</dbReference>
<dbReference type="Pfam" id="PF00106">
    <property type="entry name" value="adh_short"/>
    <property type="match status" value="1"/>
</dbReference>
<dbReference type="InterPro" id="IPR036291">
    <property type="entry name" value="NAD(P)-bd_dom_sf"/>
</dbReference>
<gene>
    <name evidence="3" type="ORF">FGL95_26455</name>
</gene>
<sequence>MRCTRGSTSGSRSAEVSIPQAFSCPIWQEGWNCSDRNEKLINAVGNPQAILLLGGTSEIGLAIVEEYLKKGPARVVLAALPNDPLRDGAVAQVKNAGASAVELIDFDAVDTDSHPAVIEAAWGGGDIDVAIVAFGLDGDPEELWQNQRKAVLIAKVNYTAAVSVGVLLGEKMREQGFGRIIAMSTVAGERVRRTNFVYGSTKAGLDGFYLGLGEALREFGVRVLVIRPGMVRTKFSAHVKEAPLTVDKEFVAELAVRSSDKGKDLVWAPGQMRYVMSVLRHVPRPIFRKLPI</sequence>
<reference evidence="3 4" key="1">
    <citation type="submission" date="2019-05" db="EMBL/GenBank/DDBJ databases">
        <authorList>
            <person name="Lee S.D."/>
        </authorList>
    </citation>
    <scope>NUCLEOTIDE SEQUENCE [LARGE SCALE GENOMIC DNA]</scope>
    <source>
        <strain evidence="3 4">YC2-7</strain>
    </source>
</reference>
<dbReference type="PRINTS" id="PR00081">
    <property type="entry name" value="GDHRDH"/>
</dbReference>
<organism evidence="3 4">
    <name type="scientific">Antrihabitans stalactiti</name>
    <dbReference type="NCBI Taxonomy" id="2584121"/>
    <lineage>
        <taxon>Bacteria</taxon>
        <taxon>Bacillati</taxon>
        <taxon>Actinomycetota</taxon>
        <taxon>Actinomycetes</taxon>
        <taxon>Mycobacteriales</taxon>
        <taxon>Nocardiaceae</taxon>
        <taxon>Antrihabitans</taxon>
    </lineage>
</organism>
<keyword evidence="4" id="KW-1185">Reference proteome</keyword>
<dbReference type="EC" id="1.1.1.333" evidence="3"/>
<evidence type="ECO:0000313" key="4">
    <source>
        <dbReference type="Proteomes" id="UP000535543"/>
    </source>
</evidence>
<dbReference type="AlphaFoldDB" id="A0A848KKE5"/>
<keyword evidence="2 3" id="KW-0560">Oxidoreductase</keyword>
<dbReference type="PANTHER" id="PTHR43669:SF6">
    <property type="entry name" value="DECAPRENYLPHOSPHORYL-2-KETO-BETA-D-ERYTHRO-PENTOSE REDUCTASE"/>
    <property type="match status" value="1"/>
</dbReference>
<proteinExistence type="inferred from homology"/>
<comment type="similarity">
    <text evidence="1">Belongs to the short-chain dehydrogenases/reductases (SDR) family.</text>
</comment>
<evidence type="ECO:0000256" key="2">
    <source>
        <dbReference type="ARBA" id="ARBA00023002"/>
    </source>
</evidence>
<accession>A0A848KKE5</accession>
<evidence type="ECO:0000313" key="3">
    <source>
        <dbReference type="EMBL" id="NMN98581.1"/>
    </source>
</evidence>
<dbReference type="SUPFAM" id="SSF51735">
    <property type="entry name" value="NAD(P)-binding Rossmann-fold domains"/>
    <property type="match status" value="1"/>
</dbReference>
<dbReference type="Gene3D" id="3.40.50.720">
    <property type="entry name" value="NAD(P)-binding Rossmann-like Domain"/>
    <property type="match status" value="1"/>
</dbReference>